<comment type="function">
    <text evidence="5">Effector that suppresses plant defense responses during pathogen infection.</text>
</comment>
<dbReference type="AlphaFoldDB" id="A0ABD3EV82"/>
<evidence type="ECO:0000313" key="6">
    <source>
        <dbReference type="EMBL" id="KAL3658096.1"/>
    </source>
</evidence>
<evidence type="ECO:0000313" key="7">
    <source>
        <dbReference type="Proteomes" id="UP001632037"/>
    </source>
</evidence>
<accession>A0ABD3EV82</accession>
<keyword evidence="7" id="KW-1185">Reference proteome</keyword>
<protein>
    <recommendedName>
        <fullName evidence="5">RxLR effector protein</fullName>
    </recommendedName>
</protein>
<comment type="subcellular location">
    <subcellularLocation>
        <location evidence="1 5">Secreted</location>
    </subcellularLocation>
</comment>
<evidence type="ECO:0000256" key="3">
    <source>
        <dbReference type="ARBA" id="ARBA00022525"/>
    </source>
</evidence>
<gene>
    <name evidence="6" type="ORF">V7S43_016939</name>
</gene>
<evidence type="ECO:0000256" key="4">
    <source>
        <dbReference type="ARBA" id="ARBA00022729"/>
    </source>
</evidence>
<evidence type="ECO:0000256" key="1">
    <source>
        <dbReference type="ARBA" id="ARBA00004613"/>
    </source>
</evidence>
<dbReference type="Proteomes" id="UP001632037">
    <property type="component" value="Unassembled WGS sequence"/>
</dbReference>
<evidence type="ECO:0000256" key="2">
    <source>
        <dbReference type="ARBA" id="ARBA00010400"/>
    </source>
</evidence>
<dbReference type="PROSITE" id="PS51257">
    <property type="entry name" value="PROKAR_LIPOPROTEIN"/>
    <property type="match status" value="1"/>
</dbReference>
<comment type="domain">
    <text evidence="5">The RxLR-dEER motif acts to carry the protein into the host cell cytoplasm through binding to cell surface phosphatidylinositol-3-phosphate.</text>
</comment>
<sequence>MQLRYFLLLLVAFAASCSASTVETSLLTVQGRSLRGYQANDEERALSLSRMSVEKLENILTNTEGKQLAKFAKWQTKDVLPLEVTQAIRKFSPQDERYWAIGIMYGNYLKGIKPTTHYTRLDDIELVKLSQKIANSKLVSESIPSPTWSELFGSLSEALRKKAANYFQPTRM</sequence>
<keyword evidence="4 5" id="KW-0732">Signal</keyword>
<comment type="caution">
    <text evidence="6">The sequence shown here is derived from an EMBL/GenBank/DDBJ whole genome shotgun (WGS) entry which is preliminary data.</text>
</comment>
<feature type="chain" id="PRO_5044990294" description="RxLR effector protein" evidence="5">
    <location>
        <begin position="20"/>
        <end position="172"/>
    </location>
</feature>
<organism evidence="6 7">
    <name type="scientific">Phytophthora oleae</name>
    <dbReference type="NCBI Taxonomy" id="2107226"/>
    <lineage>
        <taxon>Eukaryota</taxon>
        <taxon>Sar</taxon>
        <taxon>Stramenopiles</taxon>
        <taxon>Oomycota</taxon>
        <taxon>Peronosporomycetes</taxon>
        <taxon>Peronosporales</taxon>
        <taxon>Peronosporaceae</taxon>
        <taxon>Phytophthora</taxon>
    </lineage>
</organism>
<feature type="signal peptide" evidence="5">
    <location>
        <begin position="1"/>
        <end position="19"/>
    </location>
</feature>
<keyword evidence="3 5" id="KW-0964">Secreted</keyword>
<dbReference type="Pfam" id="PF16810">
    <property type="entry name" value="RXLR"/>
    <property type="match status" value="1"/>
</dbReference>
<evidence type="ECO:0000256" key="5">
    <source>
        <dbReference type="RuleBase" id="RU367124"/>
    </source>
</evidence>
<reference evidence="6 7" key="1">
    <citation type="submission" date="2024-09" db="EMBL/GenBank/DDBJ databases">
        <title>Genome sequencing and assembly of Phytophthora oleae, isolate VK10A, causative agent of rot of olive drupes.</title>
        <authorList>
            <person name="Conti Taguali S."/>
            <person name="Riolo M."/>
            <person name="La Spada F."/>
            <person name="Cacciola S.O."/>
            <person name="Dionisio G."/>
        </authorList>
    </citation>
    <scope>NUCLEOTIDE SEQUENCE [LARGE SCALE GENOMIC DNA]</scope>
    <source>
        <strain evidence="6 7">VK10A</strain>
    </source>
</reference>
<proteinExistence type="inferred from homology"/>
<dbReference type="EMBL" id="JBIMZQ010000057">
    <property type="protein sequence ID" value="KAL3658096.1"/>
    <property type="molecule type" value="Genomic_DNA"/>
</dbReference>
<name>A0ABD3EV82_9STRA</name>
<dbReference type="InterPro" id="IPR031825">
    <property type="entry name" value="RXLR"/>
</dbReference>
<comment type="similarity">
    <text evidence="2 5">Belongs to the RxLR effector family.</text>
</comment>